<evidence type="ECO:0000256" key="2">
    <source>
        <dbReference type="SAM" id="Phobius"/>
    </source>
</evidence>
<evidence type="ECO:0000313" key="4">
    <source>
        <dbReference type="Proteomes" id="UP000602087"/>
    </source>
</evidence>
<keyword evidence="4" id="KW-1185">Reference proteome</keyword>
<feature type="compositionally biased region" description="Basic and acidic residues" evidence="1">
    <location>
        <begin position="20"/>
        <end position="37"/>
    </location>
</feature>
<sequence>MDDDRPGAAGRRPAPTRPSGRTDRSRPAPRPRADRSTGRPPAKVLVVRWVVVLALLAAVVTGVVLGVAALLRTVGGSDEEPAPPAAEATEPEPGAEGPADCTADDLRVALAADAPTYAVGSTADFSVTLVHVGEAPCTVDAGPAGRELVVTSGSDRVWASSDCTPPESRMLLLSPGGEDVSSVAWATDRSAPECPADLPVPGAGTYQAVVTVGDVTSEPVVLQVTVG</sequence>
<protein>
    <recommendedName>
        <fullName evidence="5">DUF4232 domain-containing protein</fullName>
    </recommendedName>
</protein>
<proteinExistence type="predicted"/>
<gene>
    <name evidence="3" type="ORF">JAV76_02615</name>
</gene>
<name>A0A934M664_9MICO</name>
<keyword evidence="2" id="KW-0472">Membrane</keyword>
<accession>A0A934M664</accession>
<keyword evidence="2" id="KW-1133">Transmembrane helix</keyword>
<organism evidence="3 4">
    <name type="scientific">Sanguibacter suaedae</name>
    <dbReference type="NCBI Taxonomy" id="2795737"/>
    <lineage>
        <taxon>Bacteria</taxon>
        <taxon>Bacillati</taxon>
        <taxon>Actinomycetota</taxon>
        <taxon>Actinomycetes</taxon>
        <taxon>Micrococcales</taxon>
        <taxon>Sanguibacteraceae</taxon>
        <taxon>Sanguibacter</taxon>
    </lineage>
</organism>
<feature type="region of interest" description="Disordered" evidence="1">
    <location>
        <begin position="75"/>
        <end position="101"/>
    </location>
</feature>
<dbReference type="EMBL" id="JAEINH010000002">
    <property type="protein sequence ID" value="MBI9113907.1"/>
    <property type="molecule type" value="Genomic_DNA"/>
</dbReference>
<keyword evidence="2" id="KW-0812">Transmembrane</keyword>
<evidence type="ECO:0008006" key="5">
    <source>
        <dbReference type="Google" id="ProtNLM"/>
    </source>
</evidence>
<feature type="transmembrane region" description="Helical" evidence="2">
    <location>
        <begin position="46"/>
        <end position="71"/>
    </location>
</feature>
<dbReference type="RefSeq" id="WP_198732479.1">
    <property type="nucleotide sequence ID" value="NZ_JAEINH010000002.1"/>
</dbReference>
<feature type="compositionally biased region" description="Low complexity" evidence="1">
    <location>
        <begin position="85"/>
        <end position="99"/>
    </location>
</feature>
<dbReference type="AlphaFoldDB" id="A0A934M664"/>
<comment type="caution">
    <text evidence="3">The sequence shown here is derived from an EMBL/GenBank/DDBJ whole genome shotgun (WGS) entry which is preliminary data.</text>
</comment>
<feature type="region of interest" description="Disordered" evidence="1">
    <location>
        <begin position="1"/>
        <end position="38"/>
    </location>
</feature>
<dbReference type="Proteomes" id="UP000602087">
    <property type="component" value="Unassembled WGS sequence"/>
</dbReference>
<evidence type="ECO:0000256" key="1">
    <source>
        <dbReference type="SAM" id="MobiDB-lite"/>
    </source>
</evidence>
<evidence type="ECO:0000313" key="3">
    <source>
        <dbReference type="EMBL" id="MBI9113907.1"/>
    </source>
</evidence>
<reference evidence="3" key="1">
    <citation type="submission" date="2020-12" db="EMBL/GenBank/DDBJ databases">
        <title>Sanguibacter suaedae sp. nov., isolated from Suaeda aralocaspica.</title>
        <authorList>
            <person name="Ma Q."/>
        </authorList>
    </citation>
    <scope>NUCLEOTIDE SEQUENCE</scope>
    <source>
        <strain evidence="3">YZGR15</strain>
    </source>
</reference>